<sequence>MTAPTNIPAGFLGINLGDLDPTKLIGDLLPKPIAEAIRDVTGIILDPKDDTYVEGQPQPEGERPIPTTDPEELNAAVKAIDAVLGAIAVVLKFGFIVPDNAEEILRKVSGALKTIRGWLD</sequence>
<dbReference type="EMBL" id="MF668280">
    <property type="protein sequence ID" value="ASZ74657.1"/>
    <property type="molecule type" value="Genomic_DNA"/>
</dbReference>
<name>A0A249XSD9_9CAUD</name>
<proteinExistence type="predicted"/>
<dbReference type="Proteomes" id="UP000226037">
    <property type="component" value="Segment"/>
</dbReference>
<organism evidence="2 3">
    <name type="scientific">Mycobacterium phage Phabba</name>
    <dbReference type="NCBI Taxonomy" id="2027899"/>
    <lineage>
        <taxon>Viruses</taxon>
        <taxon>Duplodnaviria</taxon>
        <taxon>Heunggongvirae</taxon>
        <taxon>Uroviricota</taxon>
        <taxon>Caudoviricetes</taxon>
        <taxon>Ceeclamvirinae</taxon>
        <taxon>Myrnavirus</taxon>
        <taxon>Myrnavirus phabba</taxon>
        <taxon>Myranavirus phabba</taxon>
    </lineage>
</organism>
<evidence type="ECO:0000313" key="3">
    <source>
        <dbReference type="Proteomes" id="UP000226037"/>
    </source>
</evidence>
<evidence type="ECO:0000256" key="1">
    <source>
        <dbReference type="SAM" id="MobiDB-lite"/>
    </source>
</evidence>
<evidence type="ECO:0000313" key="2">
    <source>
        <dbReference type="EMBL" id="ASZ74657.1"/>
    </source>
</evidence>
<gene>
    <name evidence="2" type="ORF">SEA_PHABBA_82</name>
</gene>
<protein>
    <submittedName>
        <fullName evidence="2">Uncharacterized protein</fullName>
    </submittedName>
</protein>
<reference evidence="3" key="1">
    <citation type="submission" date="2017-08" db="EMBL/GenBank/DDBJ databases">
        <authorList>
            <person name="de Groot N.N."/>
        </authorList>
    </citation>
    <scope>NUCLEOTIDE SEQUENCE [LARGE SCALE GENOMIC DNA]</scope>
</reference>
<accession>A0A249XSD9</accession>
<keyword evidence="3" id="KW-1185">Reference proteome</keyword>
<feature type="region of interest" description="Disordered" evidence="1">
    <location>
        <begin position="48"/>
        <end position="68"/>
    </location>
</feature>